<sequence>MASIFYTARLSGSLKSFAVSDLRSKDFCSYSLRSLVKASCIPRAPLSYRKDHTKWRVVQEAVSDMASVTQPNLEDAMHARNEIVPTPVITINQEMDPDATVVYLRFGDRLGALLDTMQALKELGLSVTKDTVSMEGPIGHKRFSITERNGRKVEDPEMLEAIRLTIIRNMLEYHPESSTLLAMGNVFGSQAPQELDIDIATHIHITDEDNHCSLLYVETADRPGIWREIIKVIHDINVSFVSGEFQTEGLVAKCKFHVSYQGAALSKSLKQVLVNCFQYFLRRPDTNEDSY</sequence>
<dbReference type="GO" id="GO:0009570">
    <property type="term" value="C:chloroplast stroma"/>
    <property type="evidence" value="ECO:0007669"/>
    <property type="project" value="TreeGrafter"/>
</dbReference>
<dbReference type="OMA" id="ITKANTG"/>
<comment type="caution">
    <text evidence="2">The sequence shown here is derived from an EMBL/GenBank/DDBJ whole genome shotgun (WGS) entry which is preliminary data.</text>
</comment>
<protein>
    <recommendedName>
        <fullName evidence="4">ACT domain-containing protein</fullName>
    </recommendedName>
</protein>
<evidence type="ECO:0000256" key="1">
    <source>
        <dbReference type="ARBA" id="ARBA00022737"/>
    </source>
</evidence>
<dbReference type="Proteomes" id="UP000825935">
    <property type="component" value="Chromosome 15"/>
</dbReference>
<evidence type="ECO:0008006" key="4">
    <source>
        <dbReference type="Google" id="ProtNLM"/>
    </source>
</evidence>
<dbReference type="InterPro" id="IPR045865">
    <property type="entry name" value="ACT-like_dom_sf"/>
</dbReference>
<evidence type="ECO:0000313" key="2">
    <source>
        <dbReference type="EMBL" id="KAH7404826.1"/>
    </source>
</evidence>
<reference evidence="2" key="1">
    <citation type="submission" date="2021-08" db="EMBL/GenBank/DDBJ databases">
        <title>WGS assembly of Ceratopteris richardii.</title>
        <authorList>
            <person name="Marchant D.B."/>
            <person name="Chen G."/>
            <person name="Jenkins J."/>
            <person name="Shu S."/>
            <person name="Leebens-Mack J."/>
            <person name="Grimwood J."/>
            <person name="Schmutz J."/>
            <person name="Soltis P."/>
            <person name="Soltis D."/>
            <person name="Chen Z.-H."/>
        </authorList>
    </citation>
    <scope>NUCLEOTIDE SEQUENCE</scope>
    <source>
        <strain evidence="2">Whitten #5841</strain>
        <tissue evidence="2">Leaf</tissue>
    </source>
</reference>
<proteinExistence type="predicted"/>
<keyword evidence="1" id="KW-0677">Repeat</keyword>
<keyword evidence="3" id="KW-1185">Reference proteome</keyword>
<name>A0A8T2T4M5_CERRI</name>
<dbReference type="OrthoDB" id="496180at2759"/>
<dbReference type="InterPro" id="IPR040217">
    <property type="entry name" value="ACR1-12"/>
</dbReference>
<dbReference type="PANTHER" id="PTHR31096:SF60">
    <property type="entry name" value="ACT DOMAIN-CONTAINING PROTEIN ACR12"/>
    <property type="match status" value="1"/>
</dbReference>
<dbReference type="GO" id="GO:0009535">
    <property type="term" value="C:chloroplast thylakoid membrane"/>
    <property type="evidence" value="ECO:0007669"/>
    <property type="project" value="TreeGrafter"/>
</dbReference>
<organism evidence="2 3">
    <name type="scientific">Ceratopteris richardii</name>
    <name type="common">Triangle waterfern</name>
    <dbReference type="NCBI Taxonomy" id="49495"/>
    <lineage>
        <taxon>Eukaryota</taxon>
        <taxon>Viridiplantae</taxon>
        <taxon>Streptophyta</taxon>
        <taxon>Embryophyta</taxon>
        <taxon>Tracheophyta</taxon>
        <taxon>Polypodiopsida</taxon>
        <taxon>Polypodiidae</taxon>
        <taxon>Polypodiales</taxon>
        <taxon>Pteridineae</taxon>
        <taxon>Pteridaceae</taxon>
        <taxon>Parkerioideae</taxon>
        <taxon>Ceratopteris</taxon>
    </lineage>
</organism>
<accession>A0A8T2T4M5</accession>
<gene>
    <name evidence="2" type="ORF">KP509_15G045200</name>
</gene>
<dbReference type="EMBL" id="CM035420">
    <property type="protein sequence ID" value="KAH7404826.1"/>
    <property type="molecule type" value="Genomic_DNA"/>
</dbReference>
<dbReference type="PANTHER" id="PTHR31096">
    <property type="entry name" value="ACT DOMAIN-CONTAINING PROTEIN ACR4-RELATED"/>
    <property type="match status" value="1"/>
</dbReference>
<dbReference type="AlphaFoldDB" id="A0A8T2T4M5"/>
<dbReference type="SUPFAM" id="SSF55021">
    <property type="entry name" value="ACT-like"/>
    <property type="match status" value="1"/>
</dbReference>
<evidence type="ECO:0000313" key="3">
    <source>
        <dbReference type="Proteomes" id="UP000825935"/>
    </source>
</evidence>